<evidence type="ECO:0000256" key="4">
    <source>
        <dbReference type="ARBA" id="ARBA00022723"/>
    </source>
</evidence>
<keyword evidence="7" id="KW-0833">Ubl conjugation pathway</keyword>
<evidence type="ECO:0000256" key="1">
    <source>
        <dbReference type="ARBA" id="ARBA00001798"/>
    </source>
</evidence>
<dbReference type="PROSITE" id="PS51873">
    <property type="entry name" value="TRIAD"/>
    <property type="match status" value="1"/>
</dbReference>
<comment type="caution">
    <text evidence="10">The sequence shown here is derived from an EMBL/GenBank/DDBJ whole genome shotgun (WGS) entry which is preliminary data.</text>
</comment>
<reference evidence="10" key="2">
    <citation type="submission" date="2023-01" db="EMBL/GenBank/DDBJ databases">
        <authorList>
            <person name="Petersen C."/>
        </authorList>
    </citation>
    <scope>NUCLEOTIDE SEQUENCE</scope>
    <source>
        <strain evidence="10">IBT 12815</strain>
    </source>
</reference>
<keyword evidence="3" id="KW-0808">Transferase</keyword>
<evidence type="ECO:0000256" key="6">
    <source>
        <dbReference type="ARBA" id="ARBA00022771"/>
    </source>
</evidence>
<dbReference type="Proteomes" id="UP001213799">
    <property type="component" value="Unassembled WGS sequence"/>
</dbReference>
<reference evidence="10" key="1">
    <citation type="journal article" date="2023" name="IMA Fungus">
        <title>Comparative genomic study of the Penicillium genus elucidates a diverse pangenome and 15 lateral gene transfer events.</title>
        <authorList>
            <person name="Petersen C."/>
            <person name="Sorensen T."/>
            <person name="Nielsen M.R."/>
            <person name="Sondergaard T.E."/>
            <person name="Sorensen J.L."/>
            <person name="Fitzpatrick D.A."/>
            <person name="Frisvad J.C."/>
            <person name="Nielsen K.L."/>
        </authorList>
    </citation>
    <scope>NUCLEOTIDE SEQUENCE</scope>
    <source>
        <strain evidence="10">IBT 12815</strain>
    </source>
</reference>
<name>A0AAD6H6D6_9EURO</name>
<protein>
    <recommendedName>
        <fullName evidence="2">RBR-type E3 ubiquitin transferase</fullName>
        <ecNumber evidence="2">2.3.2.31</ecNumber>
    </recommendedName>
</protein>
<dbReference type="GO" id="GO:0016567">
    <property type="term" value="P:protein ubiquitination"/>
    <property type="evidence" value="ECO:0007669"/>
    <property type="project" value="InterPro"/>
</dbReference>
<dbReference type="RefSeq" id="XP_056757938.1">
    <property type="nucleotide sequence ID" value="XM_056892943.1"/>
</dbReference>
<dbReference type="GeneID" id="81583185"/>
<keyword evidence="11" id="KW-1185">Reference proteome</keyword>
<organism evidence="10 11">
    <name type="scientific">Penicillium hordei</name>
    <dbReference type="NCBI Taxonomy" id="40994"/>
    <lineage>
        <taxon>Eukaryota</taxon>
        <taxon>Fungi</taxon>
        <taxon>Dikarya</taxon>
        <taxon>Ascomycota</taxon>
        <taxon>Pezizomycotina</taxon>
        <taxon>Eurotiomycetes</taxon>
        <taxon>Eurotiomycetidae</taxon>
        <taxon>Eurotiales</taxon>
        <taxon>Aspergillaceae</taxon>
        <taxon>Penicillium</taxon>
    </lineage>
</organism>
<comment type="catalytic activity">
    <reaction evidence="1">
        <text>[E2 ubiquitin-conjugating enzyme]-S-ubiquitinyl-L-cysteine + [acceptor protein]-L-lysine = [E2 ubiquitin-conjugating enzyme]-L-cysteine + [acceptor protein]-N(6)-ubiquitinyl-L-lysine.</text>
        <dbReference type="EC" id="2.3.2.31"/>
    </reaction>
</comment>
<dbReference type="InterPro" id="IPR002867">
    <property type="entry name" value="IBR_dom"/>
</dbReference>
<evidence type="ECO:0000313" key="10">
    <source>
        <dbReference type="EMBL" id="KAJ5616771.1"/>
    </source>
</evidence>
<keyword evidence="6" id="KW-0863">Zinc-finger</keyword>
<keyword evidence="5" id="KW-0677">Repeat</keyword>
<dbReference type="PANTHER" id="PTHR11685">
    <property type="entry name" value="RBR FAMILY RING FINGER AND IBR DOMAIN-CONTAINING"/>
    <property type="match status" value="1"/>
</dbReference>
<dbReference type="AlphaFoldDB" id="A0AAD6H6D6"/>
<feature type="domain" description="RING-type" evidence="9">
    <location>
        <begin position="127"/>
        <end position="329"/>
    </location>
</feature>
<evidence type="ECO:0000313" key="11">
    <source>
        <dbReference type="Proteomes" id="UP001213799"/>
    </source>
</evidence>
<dbReference type="InterPro" id="IPR044066">
    <property type="entry name" value="TRIAD_supradom"/>
</dbReference>
<dbReference type="EMBL" id="JAQJAE010000001">
    <property type="protein sequence ID" value="KAJ5616771.1"/>
    <property type="molecule type" value="Genomic_DNA"/>
</dbReference>
<gene>
    <name evidence="10" type="ORF">N7537_001885</name>
</gene>
<keyword evidence="8" id="KW-0862">Zinc</keyword>
<evidence type="ECO:0000256" key="7">
    <source>
        <dbReference type="ARBA" id="ARBA00022786"/>
    </source>
</evidence>
<dbReference type="PROSITE" id="PS00518">
    <property type="entry name" value="ZF_RING_1"/>
    <property type="match status" value="2"/>
</dbReference>
<dbReference type="InterPro" id="IPR017907">
    <property type="entry name" value="Znf_RING_CS"/>
</dbReference>
<dbReference type="SUPFAM" id="SSF57850">
    <property type="entry name" value="RING/U-box"/>
    <property type="match status" value="3"/>
</dbReference>
<dbReference type="EC" id="2.3.2.31" evidence="2"/>
<sequence length="554" mass="62335">MDQDTPLNTRSLVLQLLLEDVKDKIDKFEAQLLKDTNQPASRLEELEPDRRVALHTWKSEIERQIVILSDFQLATALSLGREAEEAPLPKETKTFAEFISSAIQKLGHLLKNIMHSIKVPSPVEASQPETCTSCREVCSEIFKTQCSHFYCKNCLIRTVTKSLQDESLFPPQCCHKPIEGSGMEKMIGFALVQEQKKRATELSDPDRTYCSDLTCSRYISPTIGFWPAFTSKTVGICKCGVQTCRKCKSSAHKGKCLSQLDKSLEKLMKRQKWQRCKKCGHLIELTQGCHHITMSNVSMGTTLSMGLQTEDDLSKVEKKETSSNSLRIDIQQLGHSIENAINLTDSPNSEIWHECVSCRDDHLQDEMIKTKCSHFYCKACLVRLFKNALRDESLFLPQCCKKPIAASEKILGSTLVQKHMEGRSDSTIQTKPTVLIQSALNISHKSPHGTCVYKLDALLEEVADSKQWQRCSNCSRLIELSTALTVQVSGLTSARCFCKYEFCYFCGKQWETVGNSGKRATAASQTKRIFMNEMSELANSRSASGLPWSEPDKV</sequence>
<proteinExistence type="predicted"/>
<evidence type="ECO:0000256" key="3">
    <source>
        <dbReference type="ARBA" id="ARBA00022679"/>
    </source>
</evidence>
<evidence type="ECO:0000256" key="2">
    <source>
        <dbReference type="ARBA" id="ARBA00012251"/>
    </source>
</evidence>
<dbReference type="Pfam" id="PF01485">
    <property type="entry name" value="IBR"/>
    <property type="match status" value="2"/>
</dbReference>
<keyword evidence="4" id="KW-0479">Metal-binding</keyword>
<evidence type="ECO:0000256" key="8">
    <source>
        <dbReference type="ARBA" id="ARBA00022833"/>
    </source>
</evidence>
<evidence type="ECO:0000259" key="9">
    <source>
        <dbReference type="PROSITE" id="PS51873"/>
    </source>
</evidence>
<evidence type="ECO:0000256" key="5">
    <source>
        <dbReference type="ARBA" id="ARBA00022737"/>
    </source>
</evidence>
<dbReference type="GO" id="GO:0008270">
    <property type="term" value="F:zinc ion binding"/>
    <property type="evidence" value="ECO:0007669"/>
    <property type="project" value="UniProtKB-KW"/>
</dbReference>
<dbReference type="Gene3D" id="1.20.120.1750">
    <property type="match status" value="1"/>
</dbReference>
<dbReference type="GO" id="GO:0061630">
    <property type="term" value="F:ubiquitin protein ligase activity"/>
    <property type="evidence" value="ECO:0007669"/>
    <property type="project" value="UniProtKB-EC"/>
</dbReference>
<dbReference type="InterPro" id="IPR031127">
    <property type="entry name" value="E3_UB_ligase_RBR"/>
</dbReference>
<accession>A0AAD6H6D6</accession>